<organism evidence="1 2">
    <name type="scientific">Canavalia gladiata</name>
    <name type="common">Sword bean</name>
    <name type="synonym">Dolichos gladiatus</name>
    <dbReference type="NCBI Taxonomy" id="3824"/>
    <lineage>
        <taxon>Eukaryota</taxon>
        <taxon>Viridiplantae</taxon>
        <taxon>Streptophyta</taxon>
        <taxon>Embryophyta</taxon>
        <taxon>Tracheophyta</taxon>
        <taxon>Spermatophyta</taxon>
        <taxon>Magnoliopsida</taxon>
        <taxon>eudicotyledons</taxon>
        <taxon>Gunneridae</taxon>
        <taxon>Pentapetalae</taxon>
        <taxon>rosids</taxon>
        <taxon>fabids</taxon>
        <taxon>Fabales</taxon>
        <taxon>Fabaceae</taxon>
        <taxon>Papilionoideae</taxon>
        <taxon>50 kb inversion clade</taxon>
        <taxon>NPAAA clade</taxon>
        <taxon>indigoferoid/millettioid clade</taxon>
        <taxon>Phaseoleae</taxon>
        <taxon>Canavalia</taxon>
    </lineage>
</organism>
<dbReference type="Proteomes" id="UP001367508">
    <property type="component" value="Unassembled WGS sequence"/>
</dbReference>
<gene>
    <name evidence="1" type="ORF">VNO77_31229</name>
</gene>
<proteinExistence type="predicted"/>
<dbReference type="AlphaFoldDB" id="A0AAN9KSI5"/>
<accession>A0AAN9KSI5</accession>
<name>A0AAN9KSI5_CANGL</name>
<keyword evidence="2" id="KW-1185">Reference proteome</keyword>
<dbReference type="EMBL" id="JAYMYQ010000007">
    <property type="protein sequence ID" value="KAK7321068.1"/>
    <property type="molecule type" value="Genomic_DNA"/>
</dbReference>
<evidence type="ECO:0000313" key="2">
    <source>
        <dbReference type="Proteomes" id="UP001367508"/>
    </source>
</evidence>
<sequence>MHVAVLLSYTHIGAYGHCVFLTLTWHSWDNCVGKFQEYGAWLMQGFLLARLCMTFFVGPLLRPSVPLGNDECRRQDLVCYKLHSSFHGANKTSSPFSYSFNFVSFFSFPRTFSCSWSLFFSPESLPFSLPPSFFQKNSHRREEDQAPPSSLLGTF</sequence>
<reference evidence="1 2" key="1">
    <citation type="submission" date="2024-01" db="EMBL/GenBank/DDBJ databases">
        <title>The genomes of 5 underutilized Papilionoideae crops provide insights into root nodulation and disease resistanc.</title>
        <authorList>
            <person name="Jiang F."/>
        </authorList>
    </citation>
    <scope>NUCLEOTIDE SEQUENCE [LARGE SCALE GENOMIC DNA]</scope>
    <source>
        <strain evidence="1">LVBAO_FW01</strain>
        <tissue evidence="1">Leaves</tissue>
    </source>
</reference>
<comment type="caution">
    <text evidence="1">The sequence shown here is derived from an EMBL/GenBank/DDBJ whole genome shotgun (WGS) entry which is preliminary data.</text>
</comment>
<protein>
    <submittedName>
        <fullName evidence="1">Uncharacterized protein</fullName>
    </submittedName>
</protein>
<evidence type="ECO:0000313" key="1">
    <source>
        <dbReference type="EMBL" id="KAK7321068.1"/>
    </source>
</evidence>